<evidence type="ECO:0000313" key="9">
    <source>
        <dbReference type="EMBL" id="QDU26309.1"/>
    </source>
</evidence>
<keyword evidence="4 7" id="KW-1133">Transmembrane helix</keyword>
<organism evidence="9 10">
    <name type="scientific">Anatilimnocola aggregata</name>
    <dbReference type="NCBI Taxonomy" id="2528021"/>
    <lineage>
        <taxon>Bacteria</taxon>
        <taxon>Pseudomonadati</taxon>
        <taxon>Planctomycetota</taxon>
        <taxon>Planctomycetia</taxon>
        <taxon>Pirellulales</taxon>
        <taxon>Pirellulaceae</taxon>
        <taxon>Anatilimnocola</taxon>
    </lineage>
</organism>
<evidence type="ECO:0000256" key="1">
    <source>
        <dbReference type="ARBA" id="ARBA00004651"/>
    </source>
</evidence>
<feature type="transmembrane region" description="Helical" evidence="7">
    <location>
        <begin position="821"/>
        <end position="842"/>
    </location>
</feature>
<dbReference type="Proteomes" id="UP000315017">
    <property type="component" value="Chromosome"/>
</dbReference>
<dbReference type="PANTHER" id="PTHR33406">
    <property type="entry name" value="MEMBRANE PROTEIN MJ1562-RELATED"/>
    <property type="match status" value="1"/>
</dbReference>
<feature type="transmembrane region" description="Helical" evidence="7">
    <location>
        <begin position="28"/>
        <end position="48"/>
    </location>
</feature>
<sequence length="1076" mass="119224">MNAERNPPGETSLLSRPLELLTAWSLKAPAWVVAAAVGLTLVSLLVTCNGLEFKTSRLDLLNAKSAYNQRWLAYLDEFGDRDDAVVVVQSADPQLLRKVLDDVSEQLRMRGKLFQSVMDRQNLSLLRGKALHYLPDQELNQLQHHTEQARRLLPRDAKHADPGLMLAQLNDTLEKVRAASPEAQQQLQARYGEVANALMLSLNPEQMQQKPPDWSQLNDKFDSKYLLSEHGHMGFVLCKLKIDESELARGSQAIAALRQMLVDTRSRYPEAWIGLTGMPIIEFDEMQSSQADMLWTGILSMVFVSILFIAGYGGLRHALMACVVLQLGMAWSFGFVTLAIGHLNILSSAFGVVVIGQGIDFSIHYVASYLKLRRLGHNTATALIYTARDVGPGVFTGAISTAAAFFAAGLTEFTGIAELGIIGGAGILLCVLATAIVLPSLIYLVDHSRENLPLPIILPAASWVRPLTRHPSLTIASTLAITLVLTAGVAWVRYDHNLLNLQPAHLESSEIERELFSQLDDSVWFAVSMCDSKEELAQRKAAFEKLPQVAKTEEIGSLLPRSTARKQQQIAQIHDLLVDLPQRPLPVTIQAGRLKHEVVRARQLLERDTPYDTPLQRQFEALAQQMNYQSDEQLAARLTMTSAALATNALAPLRALREFSDPSPPVLNDLPTELTDRYIGKSQRYLIKVYARGNIWDLDRLSKFVEQVESVDPHVTGHPVQTFYASQHMQQSYIYSGCYALIAVFVLLMLDFRNLWHSLLAMTPLGLGFVQMCGLIGWFNIPFNPANMIGLPLIIGIGLDEGSHLVHEMRRQRGRFKLEDSTVIAVILTSVTTMAGFGTLILSRHQGLRSMGQLLTLGVGLCLACTVLFLPSLLTILTRDRKPEHEEDEEEAIAQSLPTEELHAVPMQVASQSVVVPVFAEPAAAEPTYEDHVVDEEDEFAPDEYESTATNTFAPIELPVAESPALEPASPEPQVSYYRFELPVAPVPRRHDDILTLEMLRERLLNPQQPADVVDQAATPLPPTSSETTRIDPPTAEFSPLVFGPVTTLVPRRRALPRRVEPVENGPVESQSDQVN</sequence>
<feature type="transmembrane region" description="Helical" evidence="7">
    <location>
        <begin position="733"/>
        <end position="750"/>
    </location>
</feature>
<feature type="transmembrane region" description="Helical" evidence="7">
    <location>
        <begin position="348"/>
        <end position="370"/>
    </location>
</feature>
<keyword evidence="10" id="KW-1185">Reference proteome</keyword>
<name>A0A517Y7U2_9BACT</name>
<evidence type="ECO:0000256" key="3">
    <source>
        <dbReference type="ARBA" id="ARBA00022692"/>
    </source>
</evidence>
<feature type="transmembrane region" description="Helical" evidence="7">
    <location>
        <begin position="854"/>
        <end position="877"/>
    </location>
</feature>
<keyword evidence="3 7" id="KW-0812">Transmembrane</keyword>
<dbReference type="PANTHER" id="PTHR33406:SF13">
    <property type="entry name" value="MEMBRANE PROTEIN YDFJ"/>
    <property type="match status" value="1"/>
</dbReference>
<dbReference type="RefSeq" id="WP_145086664.1">
    <property type="nucleotide sequence ID" value="NZ_CP036274.1"/>
</dbReference>
<dbReference type="SUPFAM" id="SSF82866">
    <property type="entry name" value="Multidrug efflux transporter AcrB transmembrane domain"/>
    <property type="match status" value="2"/>
</dbReference>
<keyword evidence="5 7" id="KW-0472">Membrane</keyword>
<dbReference type="Gene3D" id="1.20.1640.10">
    <property type="entry name" value="Multidrug efflux transporter AcrB transmembrane domain"/>
    <property type="match status" value="2"/>
</dbReference>
<proteinExistence type="predicted"/>
<evidence type="ECO:0000256" key="7">
    <source>
        <dbReference type="SAM" id="Phobius"/>
    </source>
</evidence>
<dbReference type="OrthoDB" id="9809027at2"/>
<accession>A0A517Y7U2</accession>
<evidence type="ECO:0000259" key="8">
    <source>
        <dbReference type="Pfam" id="PF03176"/>
    </source>
</evidence>
<feature type="domain" description="Membrane transport protein MMPL" evidence="8">
    <location>
        <begin position="174"/>
        <end position="445"/>
    </location>
</feature>
<evidence type="ECO:0000256" key="2">
    <source>
        <dbReference type="ARBA" id="ARBA00022475"/>
    </source>
</evidence>
<dbReference type="Pfam" id="PF03176">
    <property type="entry name" value="MMPL"/>
    <property type="match status" value="2"/>
</dbReference>
<dbReference type="AlphaFoldDB" id="A0A517Y7U2"/>
<feature type="transmembrane region" description="Helical" evidence="7">
    <location>
        <begin position="473"/>
        <end position="492"/>
    </location>
</feature>
<feature type="domain" description="Membrane transport protein MMPL" evidence="8">
    <location>
        <begin position="702"/>
        <end position="886"/>
    </location>
</feature>
<protein>
    <submittedName>
        <fullName evidence="9">MMPL family protein</fullName>
    </submittedName>
</protein>
<evidence type="ECO:0000256" key="6">
    <source>
        <dbReference type="SAM" id="MobiDB-lite"/>
    </source>
</evidence>
<dbReference type="KEGG" id="aagg:ETAA8_13870"/>
<dbReference type="EMBL" id="CP036274">
    <property type="protein sequence ID" value="QDU26309.1"/>
    <property type="molecule type" value="Genomic_DNA"/>
</dbReference>
<dbReference type="GO" id="GO:0005886">
    <property type="term" value="C:plasma membrane"/>
    <property type="evidence" value="ECO:0007669"/>
    <property type="project" value="UniProtKB-SubCell"/>
</dbReference>
<dbReference type="InterPro" id="IPR004869">
    <property type="entry name" value="MMPL_dom"/>
</dbReference>
<feature type="transmembrane region" description="Helical" evidence="7">
    <location>
        <begin position="318"/>
        <end position="341"/>
    </location>
</feature>
<reference evidence="9 10" key="1">
    <citation type="submission" date="2019-02" db="EMBL/GenBank/DDBJ databases">
        <title>Deep-cultivation of Planctomycetes and their phenomic and genomic characterization uncovers novel biology.</title>
        <authorList>
            <person name="Wiegand S."/>
            <person name="Jogler M."/>
            <person name="Boedeker C."/>
            <person name="Pinto D."/>
            <person name="Vollmers J."/>
            <person name="Rivas-Marin E."/>
            <person name="Kohn T."/>
            <person name="Peeters S.H."/>
            <person name="Heuer A."/>
            <person name="Rast P."/>
            <person name="Oberbeckmann S."/>
            <person name="Bunk B."/>
            <person name="Jeske O."/>
            <person name="Meyerdierks A."/>
            <person name="Storesund J.E."/>
            <person name="Kallscheuer N."/>
            <person name="Luecker S."/>
            <person name="Lage O.M."/>
            <person name="Pohl T."/>
            <person name="Merkel B.J."/>
            <person name="Hornburger P."/>
            <person name="Mueller R.-W."/>
            <person name="Bruemmer F."/>
            <person name="Labrenz M."/>
            <person name="Spormann A.M."/>
            <person name="Op den Camp H."/>
            <person name="Overmann J."/>
            <person name="Amann R."/>
            <person name="Jetten M.S.M."/>
            <person name="Mascher T."/>
            <person name="Medema M.H."/>
            <person name="Devos D.P."/>
            <person name="Kaster A.-K."/>
            <person name="Ovreas L."/>
            <person name="Rohde M."/>
            <person name="Galperin M.Y."/>
            <person name="Jogler C."/>
        </authorList>
    </citation>
    <scope>NUCLEOTIDE SEQUENCE [LARGE SCALE GENOMIC DNA]</scope>
    <source>
        <strain evidence="9 10">ETA_A8</strain>
    </source>
</reference>
<feature type="transmembrane region" description="Helical" evidence="7">
    <location>
        <begin position="293"/>
        <end position="312"/>
    </location>
</feature>
<keyword evidence="2" id="KW-1003">Cell membrane</keyword>
<feature type="transmembrane region" description="Helical" evidence="7">
    <location>
        <begin position="422"/>
        <end position="445"/>
    </location>
</feature>
<evidence type="ECO:0000313" key="10">
    <source>
        <dbReference type="Proteomes" id="UP000315017"/>
    </source>
</evidence>
<evidence type="ECO:0000256" key="5">
    <source>
        <dbReference type="ARBA" id="ARBA00023136"/>
    </source>
</evidence>
<evidence type="ECO:0000256" key="4">
    <source>
        <dbReference type="ARBA" id="ARBA00022989"/>
    </source>
</evidence>
<comment type="subcellular location">
    <subcellularLocation>
        <location evidence="1">Cell membrane</location>
        <topology evidence="1">Multi-pass membrane protein</topology>
    </subcellularLocation>
</comment>
<feature type="transmembrane region" description="Helical" evidence="7">
    <location>
        <begin position="390"/>
        <end position="410"/>
    </location>
</feature>
<feature type="region of interest" description="Disordered" evidence="6">
    <location>
        <begin position="1015"/>
        <end position="1076"/>
    </location>
</feature>
<feature type="transmembrane region" description="Helical" evidence="7">
    <location>
        <begin position="756"/>
        <end position="779"/>
    </location>
</feature>
<dbReference type="InterPro" id="IPR050545">
    <property type="entry name" value="Mycobact_MmpL"/>
</dbReference>
<gene>
    <name evidence="9" type="ORF">ETAA8_13870</name>
</gene>